<keyword evidence="7" id="KW-1185">Reference proteome</keyword>
<dbReference type="Pfam" id="PF13920">
    <property type="entry name" value="zf-C3HC4_3"/>
    <property type="match status" value="1"/>
</dbReference>
<comment type="caution">
    <text evidence="6">The sequence shown here is derived from an EMBL/GenBank/DDBJ whole genome shotgun (WGS) entry which is preliminary data.</text>
</comment>
<dbReference type="OrthoDB" id="1711136at2759"/>
<protein>
    <recommendedName>
        <fullName evidence="5">RING-type domain-containing protein</fullName>
    </recommendedName>
</protein>
<sequence>MATLFTPFHTPTSFTPHPFFFPSTPWSIDPAMAVQAQYPSPDFLLSRGAVNPMDGNGNGGAVLSDPQSQLTTTFNTASMSRKRNRDELMPLPSQLQYYLTPTPSVGHARLVESAGASTSGRPITSPGLLAAHLSYEVDFLLRQHSERLRLGLEESHKRHCFALLSVLEKQFLARLQEKEAEIHKAVQRNLELEVKVGQLNAEKEMWFTAAKNGEAIVAGLKASLEQALLLNQTANKDCGGGCDVSYPPAEDEESFCFQGEERSKKVAIGDGAEEGVGESPESFRNVKSCRVCQDRDVCVLLLPCKHLCLCKDCASALDACPVCSSPKNASLQVIIPDHHHQA</sequence>
<dbReference type="AlphaFoldDB" id="A0A9D5CI79"/>
<dbReference type="InterPro" id="IPR013083">
    <property type="entry name" value="Znf_RING/FYVE/PHD"/>
</dbReference>
<dbReference type="InterPro" id="IPR001841">
    <property type="entry name" value="Znf_RING"/>
</dbReference>
<dbReference type="EMBL" id="JAGGNH010000005">
    <property type="protein sequence ID" value="KAJ0973490.1"/>
    <property type="molecule type" value="Genomic_DNA"/>
</dbReference>
<reference evidence="6" key="1">
    <citation type="submission" date="2021-03" db="EMBL/GenBank/DDBJ databases">
        <authorList>
            <person name="Li Z."/>
            <person name="Yang C."/>
        </authorList>
    </citation>
    <scope>NUCLEOTIDE SEQUENCE</scope>
    <source>
        <strain evidence="6">Dzin_1.0</strain>
        <tissue evidence="6">Leaf</tissue>
    </source>
</reference>
<evidence type="ECO:0000259" key="5">
    <source>
        <dbReference type="PROSITE" id="PS50089"/>
    </source>
</evidence>
<reference evidence="6" key="2">
    <citation type="journal article" date="2022" name="Hortic Res">
        <title>The genome of Dioscorea zingiberensis sheds light on the biosynthesis, origin and evolution of the medicinally important diosgenin saponins.</title>
        <authorList>
            <person name="Li Y."/>
            <person name="Tan C."/>
            <person name="Li Z."/>
            <person name="Guo J."/>
            <person name="Li S."/>
            <person name="Chen X."/>
            <person name="Wang C."/>
            <person name="Dai X."/>
            <person name="Yang H."/>
            <person name="Song W."/>
            <person name="Hou L."/>
            <person name="Xu J."/>
            <person name="Tong Z."/>
            <person name="Xu A."/>
            <person name="Yuan X."/>
            <person name="Wang W."/>
            <person name="Yang Q."/>
            <person name="Chen L."/>
            <person name="Sun Z."/>
            <person name="Wang K."/>
            <person name="Pan B."/>
            <person name="Chen J."/>
            <person name="Bao Y."/>
            <person name="Liu F."/>
            <person name="Qi X."/>
            <person name="Gang D.R."/>
            <person name="Wen J."/>
            <person name="Li J."/>
        </authorList>
    </citation>
    <scope>NUCLEOTIDE SEQUENCE</scope>
    <source>
        <strain evidence="6">Dzin_1.0</strain>
    </source>
</reference>
<dbReference type="Proteomes" id="UP001085076">
    <property type="component" value="Miscellaneous, Linkage group lg05"/>
</dbReference>
<dbReference type="Gene3D" id="3.30.40.10">
    <property type="entry name" value="Zinc/RING finger domain, C3HC4 (zinc finger)"/>
    <property type="match status" value="1"/>
</dbReference>
<feature type="domain" description="RING-type" evidence="5">
    <location>
        <begin position="289"/>
        <end position="324"/>
    </location>
</feature>
<keyword evidence="2 4" id="KW-0863">Zinc-finger</keyword>
<dbReference type="PANTHER" id="PTHR42647">
    <property type="entry name" value="SBP (S-RIBONUCLEASE BINDING PROTEIN) FAMILY PROTEIN"/>
    <property type="match status" value="1"/>
</dbReference>
<accession>A0A9D5CI79</accession>
<dbReference type="PROSITE" id="PS50089">
    <property type="entry name" value="ZF_RING_2"/>
    <property type="match status" value="1"/>
</dbReference>
<keyword evidence="3" id="KW-0862">Zinc</keyword>
<evidence type="ECO:0000313" key="7">
    <source>
        <dbReference type="Proteomes" id="UP001085076"/>
    </source>
</evidence>
<organism evidence="6 7">
    <name type="scientific">Dioscorea zingiberensis</name>
    <dbReference type="NCBI Taxonomy" id="325984"/>
    <lineage>
        <taxon>Eukaryota</taxon>
        <taxon>Viridiplantae</taxon>
        <taxon>Streptophyta</taxon>
        <taxon>Embryophyta</taxon>
        <taxon>Tracheophyta</taxon>
        <taxon>Spermatophyta</taxon>
        <taxon>Magnoliopsida</taxon>
        <taxon>Liliopsida</taxon>
        <taxon>Dioscoreales</taxon>
        <taxon>Dioscoreaceae</taxon>
        <taxon>Dioscorea</taxon>
    </lineage>
</organism>
<dbReference type="GO" id="GO:0008270">
    <property type="term" value="F:zinc ion binding"/>
    <property type="evidence" value="ECO:0007669"/>
    <property type="project" value="UniProtKB-KW"/>
</dbReference>
<gene>
    <name evidence="6" type="ORF">J5N97_021449</name>
</gene>
<evidence type="ECO:0000256" key="2">
    <source>
        <dbReference type="ARBA" id="ARBA00022771"/>
    </source>
</evidence>
<name>A0A9D5CI79_9LILI</name>
<dbReference type="GO" id="GO:0004842">
    <property type="term" value="F:ubiquitin-protein transferase activity"/>
    <property type="evidence" value="ECO:0007669"/>
    <property type="project" value="TreeGrafter"/>
</dbReference>
<evidence type="ECO:0000313" key="6">
    <source>
        <dbReference type="EMBL" id="KAJ0973490.1"/>
    </source>
</evidence>
<evidence type="ECO:0000256" key="3">
    <source>
        <dbReference type="ARBA" id="ARBA00022833"/>
    </source>
</evidence>
<dbReference type="FunFam" id="3.30.40.10:FF:000239">
    <property type="entry name" value="probable BOI-related E3 ubiquitin-protein ligase 2"/>
    <property type="match status" value="1"/>
</dbReference>
<dbReference type="FunFam" id="1.10.1170.10:FF:000002">
    <property type="entry name" value="Baculoviral IAP repeat containing 7"/>
    <property type="match status" value="1"/>
</dbReference>
<dbReference type="PANTHER" id="PTHR42647:SF72">
    <property type="entry name" value="EF-HAND CALCIUM-BINDING DOMAIN-CONTAINING PROTEIN 4A"/>
    <property type="match status" value="1"/>
</dbReference>
<evidence type="ECO:0000256" key="4">
    <source>
        <dbReference type="PROSITE-ProRule" id="PRU00175"/>
    </source>
</evidence>
<keyword evidence="1" id="KW-0479">Metal-binding</keyword>
<evidence type="ECO:0000256" key="1">
    <source>
        <dbReference type="ARBA" id="ARBA00022723"/>
    </source>
</evidence>
<proteinExistence type="predicted"/>